<dbReference type="Proteomes" id="UP000272010">
    <property type="component" value="Chromosome"/>
</dbReference>
<comment type="similarity">
    <text evidence="1">Belongs to the PrpF family.</text>
</comment>
<keyword evidence="2" id="KW-0413">Isomerase</keyword>
<name>A0A386UK09_9RHOB</name>
<evidence type="ECO:0000313" key="4">
    <source>
        <dbReference type="Proteomes" id="UP000272010"/>
    </source>
</evidence>
<dbReference type="InterPro" id="IPR007400">
    <property type="entry name" value="PrpF-like"/>
</dbReference>
<dbReference type="Pfam" id="PF04303">
    <property type="entry name" value="PrpF"/>
    <property type="match status" value="1"/>
</dbReference>
<dbReference type="InterPro" id="IPR047687">
    <property type="entry name" value="OMA_tautomer-like"/>
</dbReference>
<sequence length="364" mass="38253">MPQRRIIVDDQIRIPCVMMRGGTSKGPFFLRSDLPSDPAQRDALLVEIMGSGHPLQIDGIGGGSTLSSKVAIVGPATREGADVDYLFAQVNVLERIVDTGPNCGNMLSAVGAFAIEQGLVTAQSGETRVKVHNVNTGKIIEARIQTPGGELRYQGDAAIDGVPGTAAPVYLAFLEAIGAKTGMMLPSGTPQEVIHGIPVSLIDGATPVMIARAENFGLTGSESAIALDGNAPFMAQLEELRIEAGRRMGLGDVRASVLPKPVLIGAPCNGGSLAVRYFTPHACHTSLATTGAVSVAIAATLPDSIVGAALPELRFPADLTFEHPTGRMDVRVEIDEATEGKPVVFVTRTCRRLFEGSALVRRRN</sequence>
<dbReference type="PANTHER" id="PTHR43709">
    <property type="entry name" value="ACONITATE ISOMERASE-RELATED"/>
    <property type="match status" value="1"/>
</dbReference>
<dbReference type="NCBIfam" id="NF033377">
    <property type="entry name" value="OMA_tautomer"/>
    <property type="match status" value="1"/>
</dbReference>
<accession>A0A386UK09</accession>
<gene>
    <name evidence="3" type="ORF">PY32053_00990</name>
</gene>
<evidence type="ECO:0000313" key="3">
    <source>
        <dbReference type="EMBL" id="AYF00649.1"/>
    </source>
</evidence>
<reference evidence="4" key="1">
    <citation type="submission" date="2018-07" db="EMBL/GenBank/DDBJ databases">
        <title>Genome Structure of the Opportunistic Pathogen Paracoccus yeei (Alphaproteobacteria) and Identification of Putative Virulence Factors.</title>
        <authorList>
            <person name="Lasek R."/>
            <person name="Szuplewska M."/>
            <person name="Mitura M."/>
            <person name="Decewicz P."/>
            <person name="Chmielowska C."/>
            <person name="Pawlot A."/>
            <person name="Sentkowska D."/>
            <person name="Czarnecki J."/>
            <person name="Bartosik D."/>
        </authorList>
    </citation>
    <scope>NUCLEOTIDE SEQUENCE [LARGE SCALE GENOMIC DNA]</scope>
    <source>
        <strain evidence="4">CCUG 32053</strain>
    </source>
</reference>
<dbReference type="EMBL" id="CP031078">
    <property type="protein sequence ID" value="AYF00649.1"/>
    <property type="molecule type" value="Genomic_DNA"/>
</dbReference>
<evidence type="ECO:0000256" key="1">
    <source>
        <dbReference type="ARBA" id="ARBA00007673"/>
    </source>
</evidence>
<dbReference type="GO" id="GO:0016853">
    <property type="term" value="F:isomerase activity"/>
    <property type="evidence" value="ECO:0007669"/>
    <property type="project" value="UniProtKB-KW"/>
</dbReference>
<organism evidence="3 4">
    <name type="scientific">Paracoccus yeei</name>
    <dbReference type="NCBI Taxonomy" id="147645"/>
    <lineage>
        <taxon>Bacteria</taxon>
        <taxon>Pseudomonadati</taxon>
        <taxon>Pseudomonadota</taxon>
        <taxon>Alphaproteobacteria</taxon>
        <taxon>Rhodobacterales</taxon>
        <taxon>Paracoccaceae</taxon>
        <taxon>Paracoccus</taxon>
    </lineage>
</organism>
<evidence type="ECO:0000256" key="2">
    <source>
        <dbReference type="ARBA" id="ARBA00023235"/>
    </source>
</evidence>
<dbReference type="SUPFAM" id="SSF54506">
    <property type="entry name" value="Diaminopimelate epimerase-like"/>
    <property type="match status" value="2"/>
</dbReference>
<dbReference type="PANTHER" id="PTHR43709:SF3">
    <property type="entry name" value="ISOMERASE YBHH-RELATED"/>
    <property type="match status" value="1"/>
</dbReference>
<proteinExistence type="inferred from homology"/>
<protein>
    <submittedName>
        <fullName evidence="3">4-oxalomesaconate tautomerase</fullName>
    </submittedName>
</protein>
<dbReference type="Gene3D" id="3.10.310.10">
    <property type="entry name" value="Diaminopimelate Epimerase, Chain A, domain 1"/>
    <property type="match status" value="2"/>
</dbReference>
<dbReference type="AlphaFoldDB" id="A0A386UK09"/>